<reference evidence="4" key="2">
    <citation type="submission" date="2021-01" db="UniProtKB">
        <authorList>
            <consortium name="EnsemblMetazoa"/>
        </authorList>
    </citation>
    <scope>IDENTIFICATION</scope>
</reference>
<feature type="compositionally biased region" description="Basic and acidic residues" evidence="3">
    <location>
        <begin position="644"/>
        <end position="658"/>
    </location>
</feature>
<proteinExistence type="inferred from homology"/>
<sequence length="1327" mass="148494">MDMDGSMGNGTQGESRSRKRLLTMGQPEPLDLTPQLNSWMTQEAGIHHIGNEQARHGPLYHSSFPDNRLTNSTNGTSKHMSSSLGLDRRRVAHVQPQRGQNINTQGCDSHQKGEVKTVKPRARKQPSFLRSTIPRGNATASHLRANTLPGAQSLDSQAIHNMTEQTLPIATSQEGNYLDTGIVVQSSLQNITVQNVKQLLGCLVSAAVVAPDQVVDHAGNGHAIPISHLDQTSFNSMSCDQIDHTVTKKIQVTNPQLHVNRLHELSNHGRLPLSVDQQMGGFGDLDMATVEDAVKALSYNQQMQVTGVVHHNSSVNEVQGYEAYLTHQRHHPAEKKGDANGRNMMPSNEIQRQAMMQIDIQELQYSMNPFARSNPNAQISGRTVHDSHGQHINPNEQTFSGMHQRPTFLPDPFYPVMNMVRQRDSGVPLTLATRQPHEQPPPDRPTPRNMHLPNFPHHQINEHKDQNVNAPYNIGSSPQEGGRHSSRYNGSKQEVTRRKNLQHFNSLDGNEKAAFLREKYDKLLKRRRRQLQVFGPKYKIALRKMSNVSHELRTLSKMTKVNCPPRPTKMVKCTQQVSRRNTPARAKSRATTSLKDDIGYKNNEDIVIDLTGSSSPCSIDKDDQQLPEEIPSGRRNSRLPSYKEAVEAKTKGAPDKPSTDSISSVARRLLSSSHDFFNNFHTPAETCGETLHGETKRTEKNLTENSTTASLVSSNEHETQPEPKESAKGPQAVTTFEMHSIHQERQFASKALELSQPTVHSANVLPQVTKEHSRATDAPSQTHNPLKLDCPVPCLSDTSIKRVELCTEAKTSSEEVMKKSDFIFEDEAESPSRLRDVSSRKANETDCPSTKAHDANAKTDIEYLCKEKHTLKNAVVRIEDIRKQIIRRKERVDDKKDSCLNIKSCRRKQKRRINTNGRQSRKRRRKSPSTSGSQDRCDKRSRSSSPSRHYVFKDFVPTILPTRTRTASSGQDQSSHALVMELLQHDLDDAIDDETEDDVDNDRDEDYSPRSKHVHHHQARRKKATYSDPSGGELDTISEAQATSGSPGSKPKSSLGSHQPLRVEIGENSQNHIKLKFVNVRNIHHHGNCSSDGILSHRKRNRARKTKHKHRDRTKASASSAEHQADTNPPREDELQAREEVSGSIEADTTSKMKPREVDTDSSVLPLGMTKVVINRKRGETLLHRAAKLGNMEILHYCIANSVEDVNVRDKAGYTSLHDSCVPGHLNVAMFLLNHGADVNAQANDGTRPINDAVENNHTDLVRLLLSHGADPFLPKATGQTCIQQALDQSSEMKSLIFGYLEDMKVERCNLEDEFMDSLLSVEQQRA</sequence>
<feature type="compositionally biased region" description="Polar residues" evidence="3">
    <location>
        <begin position="703"/>
        <end position="714"/>
    </location>
</feature>
<feature type="compositionally biased region" description="Acidic residues" evidence="3">
    <location>
        <begin position="993"/>
        <end position="1005"/>
    </location>
</feature>
<dbReference type="InterPro" id="IPR036770">
    <property type="entry name" value="Ankyrin_rpt-contain_sf"/>
</dbReference>
<keyword evidence="5" id="KW-1185">Reference proteome</keyword>
<evidence type="ECO:0000256" key="2">
    <source>
        <dbReference type="PROSITE-ProRule" id="PRU00023"/>
    </source>
</evidence>
<comment type="similarity">
    <text evidence="1">Belongs to the BCOR family.</text>
</comment>
<dbReference type="PROSITE" id="PS50088">
    <property type="entry name" value="ANK_REPEAT"/>
    <property type="match status" value="3"/>
</dbReference>
<feature type="region of interest" description="Disordered" evidence="3">
    <location>
        <begin position="100"/>
        <end position="124"/>
    </location>
</feature>
<feature type="compositionally biased region" description="Basic residues" evidence="3">
    <location>
        <begin position="1010"/>
        <end position="1024"/>
    </location>
</feature>
<feature type="repeat" description="ANK" evidence="2">
    <location>
        <begin position="1212"/>
        <end position="1244"/>
    </location>
</feature>
<feature type="repeat" description="ANK" evidence="2">
    <location>
        <begin position="1178"/>
        <end position="1211"/>
    </location>
</feature>
<dbReference type="SMART" id="SM00248">
    <property type="entry name" value="ANK"/>
    <property type="match status" value="3"/>
</dbReference>
<feature type="compositionally biased region" description="Basic residues" evidence="3">
    <location>
        <begin position="908"/>
        <end position="927"/>
    </location>
</feature>
<name>A0A7M7GG98_STRPU</name>
<dbReference type="RefSeq" id="XP_003724374.2">
    <property type="nucleotide sequence ID" value="XM_003724326.3"/>
</dbReference>
<dbReference type="InParanoid" id="A0A7M7GG98"/>
<evidence type="ECO:0000313" key="4">
    <source>
        <dbReference type="EnsemblMetazoa" id="XP_003724374"/>
    </source>
</evidence>
<dbReference type="InterPro" id="IPR047144">
    <property type="entry name" value="BCOR-like"/>
</dbReference>
<feature type="region of interest" description="Disordered" evidence="3">
    <location>
        <begin position="1086"/>
        <end position="1160"/>
    </location>
</feature>
<feature type="region of interest" description="Disordered" evidence="3">
    <location>
        <begin position="432"/>
        <end position="494"/>
    </location>
</feature>
<evidence type="ECO:0000256" key="1">
    <source>
        <dbReference type="ARBA" id="ARBA00034703"/>
    </source>
</evidence>
<reference evidence="5" key="1">
    <citation type="submission" date="2015-02" db="EMBL/GenBank/DDBJ databases">
        <title>Genome sequencing for Strongylocentrotus purpuratus.</title>
        <authorList>
            <person name="Murali S."/>
            <person name="Liu Y."/>
            <person name="Vee V."/>
            <person name="English A."/>
            <person name="Wang M."/>
            <person name="Skinner E."/>
            <person name="Han Y."/>
            <person name="Muzny D.M."/>
            <person name="Worley K.C."/>
            <person name="Gibbs R.A."/>
        </authorList>
    </citation>
    <scope>NUCLEOTIDE SEQUENCE</scope>
</reference>
<dbReference type="GeneID" id="100889064"/>
<dbReference type="Proteomes" id="UP000007110">
    <property type="component" value="Unassembled WGS sequence"/>
</dbReference>
<feature type="region of interest" description="Disordered" evidence="3">
    <location>
        <begin position="993"/>
        <end position="1058"/>
    </location>
</feature>
<keyword evidence="2" id="KW-0040">ANK repeat</keyword>
<feature type="compositionally biased region" description="Basic and acidic residues" evidence="3">
    <location>
        <begin position="715"/>
        <end position="727"/>
    </location>
</feature>
<dbReference type="PANTHER" id="PTHR24117">
    <property type="entry name" value="AGAP007537-PB"/>
    <property type="match status" value="1"/>
</dbReference>
<feature type="region of interest" description="Disordered" evidence="3">
    <location>
        <begin position="611"/>
        <end position="664"/>
    </location>
</feature>
<dbReference type="KEGG" id="spu:100889064"/>
<dbReference type="InterPro" id="IPR002110">
    <property type="entry name" value="Ankyrin_rpt"/>
</dbReference>
<evidence type="ECO:0000313" key="5">
    <source>
        <dbReference type="Proteomes" id="UP000007110"/>
    </source>
</evidence>
<feature type="compositionally biased region" description="Basic and acidic residues" evidence="3">
    <location>
        <begin position="1149"/>
        <end position="1159"/>
    </location>
</feature>
<feature type="region of interest" description="Disordered" evidence="3">
    <location>
        <begin position="683"/>
        <end position="731"/>
    </location>
</feature>
<dbReference type="Gene3D" id="1.25.40.20">
    <property type="entry name" value="Ankyrin repeat-containing domain"/>
    <property type="match status" value="1"/>
</dbReference>
<dbReference type="OMA" id="FGYLEDM"/>
<feature type="compositionally biased region" description="Basic residues" evidence="3">
    <location>
        <begin position="1096"/>
        <end position="1113"/>
    </location>
</feature>
<feature type="compositionally biased region" description="Basic and acidic residues" evidence="3">
    <location>
        <begin position="691"/>
        <end position="702"/>
    </location>
</feature>
<dbReference type="GO" id="GO:0003714">
    <property type="term" value="F:transcription corepressor activity"/>
    <property type="evidence" value="ECO:0000318"/>
    <property type="project" value="GO_Central"/>
</dbReference>
<feature type="compositionally biased region" description="Low complexity" evidence="3">
    <location>
        <begin position="1044"/>
        <end position="1057"/>
    </location>
</feature>
<feature type="region of interest" description="Disordered" evidence="3">
    <location>
        <begin position="908"/>
        <end position="950"/>
    </location>
</feature>
<protein>
    <submittedName>
        <fullName evidence="4">Uncharacterized protein</fullName>
    </submittedName>
</protein>
<dbReference type="EnsemblMetazoa" id="XM_003724326">
    <property type="protein sequence ID" value="XP_003724374"/>
    <property type="gene ID" value="LOC100889064"/>
</dbReference>
<feature type="region of interest" description="Disordered" evidence="3">
    <location>
        <begin position="61"/>
        <end position="85"/>
    </location>
</feature>
<accession>A0A7M7GG98</accession>
<feature type="region of interest" description="Disordered" evidence="3">
    <location>
        <begin position="827"/>
        <end position="853"/>
    </location>
</feature>
<dbReference type="PRINTS" id="PR01415">
    <property type="entry name" value="ANKYRIN"/>
</dbReference>
<feature type="compositionally biased region" description="Basic and acidic residues" evidence="3">
    <location>
        <begin position="830"/>
        <end position="844"/>
    </location>
</feature>
<feature type="compositionally biased region" description="Polar residues" evidence="3">
    <location>
        <begin position="467"/>
        <end position="479"/>
    </location>
</feature>
<feature type="compositionally biased region" description="Polar residues" evidence="3">
    <location>
        <begin position="64"/>
        <end position="84"/>
    </location>
</feature>
<feature type="repeat" description="ANK" evidence="2">
    <location>
        <begin position="1245"/>
        <end position="1271"/>
    </location>
</feature>
<dbReference type="GO" id="GO:0005634">
    <property type="term" value="C:nucleus"/>
    <property type="evidence" value="ECO:0000318"/>
    <property type="project" value="GO_Central"/>
</dbReference>
<dbReference type="SUPFAM" id="SSF48403">
    <property type="entry name" value="Ankyrin repeat"/>
    <property type="match status" value="1"/>
</dbReference>
<dbReference type="GO" id="GO:0000122">
    <property type="term" value="P:negative regulation of transcription by RNA polymerase II"/>
    <property type="evidence" value="ECO:0000318"/>
    <property type="project" value="GO_Central"/>
</dbReference>
<dbReference type="PANTHER" id="PTHR24117:SF9">
    <property type="entry name" value="BCL-6 COREPRESSOR PCGF1 BINDING DOMAIN-CONTAINING PROTEIN"/>
    <property type="match status" value="1"/>
</dbReference>
<dbReference type="Pfam" id="PF12796">
    <property type="entry name" value="Ank_2"/>
    <property type="match status" value="1"/>
</dbReference>
<evidence type="ECO:0000256" key="3">
    <source>
        <dbReference type="SAM" id="MobiDB-lite"/>
    </source>
</evidence>
<dbReference type="PROSITE" id="PS50297">
    <property type="entry name" value="ANK_REP_REGION"/>
    <property type="match status" value="2"/>
</dbReference>
<dbReference type="OrthoDB" id="3666223at2759"/>
<feature type="compositionally biased region" description="Basic and acidic residues" evidence="3">
    <location>
        <begin position="1123"/>
        <end position="1141"/>
    </location>
</feature>
<organism evidence="4 5">
    <name type="scientific">Strongylocentrotus purpuratus</name>
    <name type="common">Purple sea urchin</name>
    <dbReference type="NCBI Taxonomy" id="7668"/>
    <lineage>
        <taxon>Eukaryota</taxon>
        <taxon>Metazoa</taxon>
        <taxon>Echinodermata</taxon>
        <taxon>Eleutherozoa</taxon>
        <taxon>Echinozoa</taxon>
        <taxon>Echinoidea</taxon>
        <taxon>Euechinoidea</taxon>
        <taxon>Echinacea</taxon>
        <taxon>Camarodonta</taxon>
        <taxon>Echinidea</taxon>
        <taxon>Strongylocentrotidae</taxon>
        <taxon>Strongylocentrotus</taxon>
    </lineage>
</organism>